<dbReference type="InterPro" id="IPR004360">
    <property type="entry name" value="Glyas_Fos-R_dOase_dom"/>
</dbReference>
<accession>A0A1H2KXU5</accession>
<dbReference type="STRING" id="419479.SAMN04488563_4513"/>
<evidence type="ECO:0000313" key="3">
    <source>
        <dbReference type="Proteomes" id="UP000182977"/>
    </source>
</evidence>
<evidence type="ECO:0000313" key="2">
    <source>
        <dbReference type="EMBL" id="SDU73314.1"/>
    </source>
</evidence>
<dbReference type="SUPFAM" id="SSF54593">
    <property type="entry name" value="Glyoxalase/Bleomycin resistance protein/Dihydroxybiphenyl dioxygenase"/>
    <property type="match status" value="1"/>
</dbReference>
<gene>
    <name evidence="2" type="ORF">SAMN04488563_4513</name>
</gene>
<dbReference type="RefSeq" id="WP_052762750.1">
    <property type="nucleotide sequence ID" value="NZ_LBMC01000020.1"/>
</dbReference>
<proteinExistence type="predicted"/>
<protein>
    <submittedName>
        <fullName evidence="2">Uncharacterized conserved protein PhnB, glyoxalase superfamily</fullName>
    </submittedName>
</protein>
<dbReference type="AlphaFoldDB" id="A0A1H2KXU5"/>
<name>A0A1H2KXU5_9ACTN</name>
<sequence>MAITRIIPELRSQNPRATEELYCTVLGLEVNMRDEESGFLMFGSPDTPAAQLVVNDNGHEGLPPGFAIDVGSPAEVEAIHAAILERGLPVVEPLTTKPWGIRRFSFVDHNGERITVIAHTGDEAAR</sequence>
<dbReference type="Pfam" id="PF00903">
    <property type="entry name" value="Glyoxalase"/>
    <property type="match status" value="1"/>
</dbReference>
<dbReference type="PROSITE" id="PS51819">
    <property type="entry name" value="VOC"/>
    <property type="match status" value="1"/>
</dbReference>
<evidence type="ECO:0000259" key="1">
    <source>
        <dbReference type="PROSITE" id="PS51819"/>
    </source>
</evidence>
<reference evidence="3" key="1">
    <citation type="submission" date="2016-10" db="EMBL/GenBank/DDBJ databases">
        <authorList>
            <person name="Varghese N."/>
            <person name="Submissions S."/>
        </authorList>
    </citation>
    <scope>NUCLEOTIDE SEQUENCE [LARGE SCALE GENOMIC DNA]</scope>
    <source>
        <strain evidence="3">DSM 45079</strain>
    </source>
</reference>
<dbReference type="InterPro" id="IPR029068">
    <property type="entry name" value="Glyas_Bleomycin-R_OHBP_Dase"/>
</dbReference>
<dbReference type="Proteomes" id="UP000182977">
    <property type="component" value="Chromosome I"/>
</dbReference>
<dbReference type="EMBL" id="LT629791">
    <property type="protein sequence ID" value="SDU73314.1"/>
    <property type="molecule type" value="Genomic_DNA"/>
</dbReference>
<dbReference type="Gene3D" id="3.10.180.10">
    <property type="entry name" value="2,3-Dihydroxybiphenyl 1,2-Dioxygenase, domain 1"/>
    <property type="match status" value="1"/>
</dbReference>
<feature type="domain" description="VOC" evidence="1">
    <location>
        <begin position="2"/>
        <end position="119"/>
    </location>
</feature>
<keyword evidence="3" id="KW-1185">Reference proteome</keyword>
<dbReference type="InterPro" id="IPR037523">
    <property type="entry name" value="VOC_core"/>
</dbReference>
<organism evidence="2 3">
    <name type="scientific">Jiangella alkaliphila</name>
    <dbReference type="NCBI Taxonomy" id="419479"/>
    <lineage>
        <taxon>Bacteria</taxon>
        <taxon>Bacillati</taxon>
        <taxon>Actinomycetota</taxon>
        <taxon>Actinomycetes</taxon>
        <taxon>Jiangellales</taxon>
        <taxon>Jiangellaceae</taxon>
        <taxon>Jiangella</taxon>
    </lineage>
</organism>